<evidence type="ECO:0000256" key="6">
    <source>
        <dbReference type="ARBA" id="ARBA00022679"/>
    </source>
</evidence>
<dbReference type="EMBL" id="ALPT02000023">
    <property type="protein sequence ID" value="KGA97701.1"/>
    <property type="molecule type" value="Genomic_DNA"/>
</dbReference>
<evidence type="ECO:0000256" key="7">
    <source>
        <dbReference type="ARBA" id="ARBA00023315"/>
    </source>
</evidence>
<dbReference type="PROSITE" id="PS51186">
    <property type="entry name" value="GNAT"/>
    <property type="match status" value="1"/>
</dbReference>
<protein>
    <recommendedName>
        <fullName evidence="5 9">L-2,4-diaminobutyric acid acetyltransferase</fullName>
        <shortName evidence="9">DABA acetyltransferase</shortName>
        <ecNumber evidence="4 9">2.3.1.178</ecNumber>
    </recommendedName>
</protein>
<dbReference type="eggNOG" id="COG0456">
    <property type="taxonomic scope" value="Bacteria"/>
</dbReference>
<dbReference type="Proteomes" id="UP000002754">
    <property type="component" value="Unassembled WGS sequence"/>
</dbReference>
<dbReference type="InterPro" id="IPR016181">
    <property type="entry name" value="Acyl_CoA_acyltransferase"/>
</dbReference>
<evidence type="ECO:0000256" key="3">
    <source>
        <dbReference type="ARBA" id="ARBA00010712"/>
    </source>
</evidence>
<dbReference type="EC" id="2.3.1.178" evidence="4 9"/>
<evidence type="ECO:0000256" key="2">
    <source>
        <dbReference type="ARBA" id="ARBA00004978"/>
    </source>
</evidence>
<evidence type="ECO:0000259" key="10">
    <source>
        <dbReference type="PROSITE" id="PS51186"/>
    </source>
</evidence>
<dbReference type="InterPro" id="IPR012772">
    <property type="entry name" value="Ectoine_EctA"/>
</dbReference>
<evidence type="ECO:0000256" key="9">
    <source>
        <dbReference type="RuleBase" id="RU365045"/>
    </source>
</evidence>
<proteinExistence type="inferred from homology"/>
<dbReference type="GO" id="GO:0033816">
    <property type="term" value="F:diaminobutyrate acetyltransferase activity"/>
    <property type="evidence" value="ECO:0007669"/>
    <property type="project" value="UniProtKB-EC"/>
</dbReference>
<dbReference type="GO" id="GO:0019491">
    <property type="term" value="P:ectoine biosynthetic process"/>
    <property type="evidence" value="ECO:0007669"/>
    <property type="project" value="UniProtKB-UniPathway"/>
</dbReference>
<evidence type="ECO:0000313" key="11">
    <source>
        <dbReference type="EMBL" id="KGA97701.1"/>
    </source>
</evidence>
<comment type="function">
    <text evidence="1 9">Catalyzes the acetylation of L-2,4-diaminobutyrate (DABA) to gamma-N-acetyl-alpha,gamma-diaminobutyric acid (ADABA) with acetyl coenzyme A.</text>
</comment>
<keyword evidence="12" id="KW-1185">Reference proteome</keyword>
<feature type="domain" description="N-acetyltransferase" evidence="10">
    <location>
        <begin position="10"/>
        <end position="167"/>
    </location>
</feature>
<comment type="caution">
    <text evidence="11">The sequence shown here is derived from an EMBL/GenBank/DDBJ whole genome shotgun (WGS) entry which is preliminary data.</text>
</comment>
<sequence>MAPEKKTEIIEFLHPSKQDGTAMWEIVNETSLDQNSAYKYIMMADFFTETCVIAKREDEVVGFVTAFRPPNRQDTLFIWQIGVKPSAHGMGIASGLLNYLIKSNFLPKIKFVEATVTPSNDASQALFKKLARVYETNCDIRPYFKEELFPGDNHEEELMFKVGPILL</sequence>
<comment type="similarity">
    <text evidence="3 9">Belongs to the acetyltransferase family. EctA subfamily.</text>
</comment>
<dbReference type="Pfam" id="PF00583">
    <property type="entry name" value="Acetyltransf_1"/>
    <property type="match status" value="1"/>
</dbReference>
<dbReference type="InterPro" id="IPR000182">
    <property type="entry name" value="GNAT_dom"/>
</dbReference>
<dbReference type="Gene3D" id="3.40.630.30">
    <property type="match status" value="1"/>
</dbReference>
<dbReference type="AlphaFoldDB" id="A0A094WLG5"/>
<evidence type="ECO:0000256" key="5">
    <source>
        <dbReference type="ARBA" id="ARBA00017935"/>
    </source>
</evidence>
<reference evidence="11 12" key="1">
    <citation type="journal article" date="2014" name="Genome Announc.">
        <title>Draft Genome Sequence of Bacillus alcalophilus AV1934, a Classic Alkaliphile Isolated from Human Feces in 1934.</title>
        <authorList>
            <person name="Attie O."/>
            <person name="Jayaprakash A."/>
            <person name="Shah H."/>
            <person name="Paulsen I.T."/>
            <person name="Morino M."/>
            <person name="Takahashi Y."/>
            <person name="Narumi I."/>
            <person name="Sachidanandam R."/>
            <person name="Satoh K."/>
            <person name="Ito M."/>
            <person name="Krulwich T.A."/>
        </authorList>
    </citation>
    <scope>NUCLEOTIDE SEQUENCE [LARGE SCALE GENOMIC DNA]</scope>
    <source>
        <strain evidence="11 12">AV1934</strain>
    </source>
</reference>
<comment type="catalytic activity">
    <reaction evidence="8 9">
        <text>L-2,4-diaminobutanoate + acetyl-CoA = (2S)-4-acetamido-2-aminobutanoate + CoA + H(+)</text>
        <dbReference type="Rhea" id="RHEA:16901"/>
        <dbReference type="ChEBI" id="CHEBI:15378"/>
        <dbReference type="ChEBI" id="CHEBI:57287"/>
        <dbReference type="ChEBI" id="CHEBI:57288"/>
        <dbReference type="ChEBI" id="CHEBI:58761"/>
        <dbReference type="ChEBI" id="CHEBI:58929"/>
        <dbReference type="EC" id="2.3.1.178"/>
    </reaction>
</comment>
<evidence type="ECO:0000256" key="8">
    <source>
        <dbReference type="ARBA" id="ARBA00048924"/>
    </source>
</evidence>
<evidence type="ECO:0000256" key="4">
    <source>
        <dbReference type="ARBA" id="ARBA00012355"/>
    </source>
</evidence>
<name>A0A094WLG5_ALKAL</name>
<dbReference type="UniPathway" id="UPA00067">
    <property type="reaction ID" value="UER00122"/>
</dbReference>
<dbReference type="NCBIfam" id="TIGR02406">
    <property type="entry name" value="ectoine_EctA"/>
    <property type="match status" value="1"/>
</dbReference>
<gene>
    <name evidence="9" type="primary">ectA</name>
    <name evidence="11" type="ORF">BALCAV_0208705</name>
</gene>
<evidence type="ECO:0000313" key="12">
    <source>
        <dbReference type="Proteomes" id="UP000002754"/>
    </source>
</evidence>
<dbReference type="SUPFAM" id="SSF55729">
    <property type="entry name" value="Acyl-CoA N-acyltransferases (Nat)"/>
    <property type="match status" value="1"/>
</dbReference>
<keyword evidence="7 9" id="KW-0012">Acyltransferase</keyword>
<keyword evidence="6 9" id="KW-0808">Transferase</keyword>
<comment type="pathway">
    <text evidence="2 9">Amine and polyamine biosynthesis; ectoine biosynthesis; L-ectoine from L-aspartate 4-semialdehyde: step 2/3.</text>
</comment>
<evidence type="ECO:0000256" key="1">
    <source>
        <dbReference type="ARBA" id="ARBA00003741"/>
    </source>
</evidence>
<dbReference type="STRING" id="1218173.BALCAV_0208705"/>
<organism evidence="11 12">
    <name type="scientific">Alkalihalobacillus alcalophilus ATCC 27647 = CGMCC 1.3604</name>
    <dbReference type="NCBI Taxonomy" id="1218173"/>
    <lineage>
        <taxon>Bacteria</taxon>
        <taxon>Bacillati</taxon>
        <taxon>Bacillota</taxon>
        <taxon>Bacilli</taxon>
        <taxon>Bacillales</taxon>
        <taxon>Bacillaceae</taxon>
        <taxon>Alkalihalobacillus</taxon>
    </lineage>
</organism>
<accession>A0A094WLG5</accession>
<dbReference type="CDD" id="cd04301">
    <property type="entry name" value="NAT_SF"/>
    <property type="match status" value="1"/>
</dbReference>